<evidence type="ECO:0000313" key="2">
    <source>
        <dbReference type="EMBL" id="CAF9937830.1"/>
    </source>
</evidence>
<sequence>MSTRGKNHSEWDSISTLYHTVVGQLTIPIAAGLVDWVHETVPLNGPGANAMDNGCGTGIVCSLLKSNYPTLPVLATDFSSAMIDEVLRNAEESGWKHFQARVLDSRNLDSVETESVTHLFTTFMICLAPDPDQIVSEMHRVLQQNGILGLAVWARPNFGFFEAAWIEACHELDPTYEAPTLMDPEWIEPENVRRGLAKAGFKSVEIKAEQQSWDWENVNAVSTYFFDGHNPGNTKWHDSWTERGQSIDKVRPLFERKLEEAYGQSDGSLKGPVPFCLAIARK</sequence>
<keyword evidence="3" id="KW-1185">Reference proteome</keyword>
<dbReference type="EMBL" id="CAJPDS010000105">
    <property type="protein sequence ID" value="CAF9937830.1"/>
    <property type="molecule type" value="Genomic_DNA"/>
</dbReference>
<dbReference type="InterPro" id="IPR029063">
    <property type="entry name" value="SAM-dependent_MTases_sf"/>
</dbReference>
<proteinExistence type="predicted"/>
<comment type="caution">
    <text evidence="2">The sequence shown here is derived from an EMBL/GenBank/DDBJ whole genome shotgun (WGS) entry which is preliminary data.</text>
</comment>
<dbReference type="CDD" id="cd02440">
    <property type="entry name" value="AdoMet_MTases"/>
    <property type="match status" value="1"/>
</dbReference>
<dbReference type="InterPro" id="IPR013216">
    <property type="entry name" value="Methyltransf_11"/>
</dbReference>
<dbReference type="GO" id="GO:0008757">
    <property type="term" value="F:S-adenosylmethionine-dependent methyltransferase activity"/>
    <property type="evidence" value="ECO:0007669"/>
    <property type="project" value="InterPro"/>
</dbReference>
<dbReference type="Pfam" id="PF08241">
    <property type="entry name" value="Methyltransf_11"/>
    <property type="match status" value="1"/>
</dbReference>
<reference evidence="2" key="1">
    <citation type="submission" date="2021-03" db="EMBL/GenBank/DDBJ databases">
        <authorList>
            <person name="Tagirdzhanova G."/>
        </authorList>
    </citation>
    <scope>NUCLEOTIDE SEQUENCE</scope>
</reference>
<organism evidence="2 3">
    <name type="scientific">Heterodermia speciosa</name>
    <dbReference type="NCBI Taxonomy" id="116794"/>
    <lineage>
        <taxon>Eukaryota</taxon>
        <taxon>Fungi</taxon>
        <taxon>Dikarya</taxon>
        <taxon>Ascomycota</taxon>
        <taxon>Pezizomycotina</taxon>
        <taxon>Lecanoromycetes</taxon>
        <taxon>OSLEUM clade</taxon>
        <taxon>Lecanoromycetidae</taxon>
        <taxon>Caliciales</taxon>
        <taxon>Physciaceae</taxon>
        <taxon>Heterodermia</taxon>
    </lineage>
</organism>
<gene>
    <name evidence="2" type="ORF">HETSPECPRED_000673</name>
</gene>
<dbReference type="SUPFAM" id="SSF53335">
    <property type="entry name" value="S-adenosyl-L-methionine-dependent methyltransferases"/>
    <property type="match status" value="1"/>
</dbReference>
<accession>A0A8H3G8K2</accession>
<name>A0A8H3G8K2_9LECA</name>
<evidence type="ECO:0000259" key="1">
    <source>
        <dbReference type="Pfam" id="PF08241"/>
    </source>
</evidence>
<dbReference type="Gene3D" id="3.40.50.150">
    <property type="entry name" value="Vaccinia Virus protein VP39"/>
    <property type="match status" value="1"/>
</dbReference>
<feature type="domain" description="Methyltransferase type 11" evidence="1">
    <location>
        <begin position="52"/>
        <end position="148"/>
    </location>
</feature>
<evidence type="ECO:0000313" key="3">
    <source>
        <dbReference type="Proteomes" id="UP000664521"/>
    </source>
</evidence>
<dbReference type="Proteomes" id="UP000664521">
    <property type="component" value="Unassembled WGS sequence"/>
</dbReference>
<dbReference type="OrthoDB" id="2013972at2759"/>
<protein>
    <recommendedName>
        <fullName evidence="1">Methyltransferase type 11 domain-containing protein</fullName>
    </recommendedName>
</protein>
<dbReference type="AlphaFoldDB" id="A0A8H3G8K2"/>